<dbReference type="CDD" id="cd24012">
    <property type="entry name" value="ASKHA_NBD_KDGal-kinase"/>
    <property type="match status" value="1"/>
</dbReference>
<reference evidence="1" key="1">
    <citation type="submission" date="2023-07" db="EMBL/GenBank/DDBJ databases">
        <title>Genome content predicts the carbon catabolic preferences of heterotrophic bacteria.</title>
        <authorList>
            <person name="Gralka M."/>
        </authorList>
    </citation>
    <scope>NUCLEOTIDE SEQUENCE</scope>
    <source>
        <strain evidence="1">F2M12</strain>
    </source>
</reference>
<dbReference type="AlphaFoldDB" id="A0AAW7Z3N3"/>
<comment type="caution">
    <text evidence="1">The sequence shown here is derived from an EMBL/GenBank/DDBJ whole genome shotgun (WGS) entry which is preliminary data.</text>
</comment>
<dbReference type="EMBL" id="JAUOQI010000019">
    <property type="protein sequence ID" value="MDO6579394.1"/>
    <property type="molecule type" value="Genomic_DNA"/>
</dbReference>
<dbReference type="Proteomes" id="UP001170717">
    <property type="component" value="Unassembled WGS sequence"/>
</dbReference>
<dbReference type="InterPro" id="IPR007729">
    <property type="entry name" value="DGOK"/>
</dbReference>
<dbReference type="Gene3D" id="3.30.420.300">
    <property type="entry name" value="2-keto-3-deoxy-galactonokinase, substrate binding domain"/>
    <property type="match status" value="1"/>
</dbReference>
<organism evidence="1 2">
    <name type="scientific">Alteromonas stellipolaris</name>
    <dbReference type="NCBI Taxonomy" id="233316"/>
    <lineage>
        <taxon>Bacteria</taxon>
        <taxon>Pseudomonadati</taxon>
        <taxon>Pseudomonadota</taxon>
        <taxon>Gammaproteobacteria</taxon>
        <taxon>Alteromonadales</taxon>
        <taxon>Alteromonadaceae</taxon>
        <taxon>Alteromonas/Salinimonas group</taxon>
        <taxon>Alteromonas</taxon>
    </lineage>
</organism>
<dbReference type="RefSeq" id="WP_303497870.1">
    <property type="nucleotide sequence ID" value="NZ_JAUOQA010000010.1"/>
</dbReference>
<dbReference type="InterPro" id="IPR042257">
    <property type="entry name" value="DGOK_C"/>
</dbReference>
<name>A0AAW7Z3N3_9ALTE</name>
<accession>A0AAW7Z3N3</accession>
<dbReference type="Gene3D" id="3.30.420.310">
    <property type="entry name" value="2-keto-3-deoxy-galactonokinase, C-terminal domain"/>
    <property type="match status" value="1"/>
</dbReference>
<dbReference type="Pfam" id="PF05035">
    <property type="entry name" value="DGOK"/>
    <property type="match status" value="1"/>
</dbReference>
<dbReference type="InterPro" id="IPR042258">
    <property type="entry name" value="DGOK_N"/>
</dbReference>
<dbReference type="GO" id="GO:0008671">
    <property type="term" value="F:2-dehydro-3-deoxygalactonokinase activity"/>
    <property type="evidence" value="ECO:0007669"/>
    <property type="project" value="InterPro"/>
</dbReference>
<evidence type="ECO:0000313" key="1">
    <source>
        <dbReference type="EMBL" id="MDO6579394.1"/>
    </source>
</evidence>
<dbReference type="GO" id="GO:0034194">
    <property type="term" value="P:D-galactonate catabolic process"/>
    <property type="evidence" value="ECO:0007669"/>
    <property type="project" value="InterPro"/>
</dbReference>
<evidence type="ECO:0000313" key="2">
    <source>
        <dbReference type="Proteomes" id="UP001170717"/>
    </source>
</evidence>
<protein>
    <submittedName>
        <fullName evidence="1">2-dehydro-3-deoxygalactonokinase</fullName>
    </submittedName>
</protein>
<gene>
    <name evidence="1" type="ORF">Q4527_18495</name>
</gene>
<sequence>MRSQNIATFVVDWGTSNFRLFGLDSEGTLVSTIEAPLGVLQIKHAEFAEALEQKLKEMTSDYQHKTVVMAGMVGSASGWFNVPYVKAKATVSDIAKNALLFQLPWGAQAYILPGVSYRTSALFCDVMRGEEVQIFGLSLFNQSENTQVVLPGTHSKHVFIENGAISRFSTYFTGELYALLSQYSSVKPPSPAGKEVNVDAFLKGVKKAAAGTLLNDIFSARALRLFGELNDNEVADYLSGILIGNELQSIKRPNIYLVGGEALCQRYELAARQFDIETHTFSGNTCFLHGMSRIVKELSHGR</sequence>
<proteinExistence type="predicted"/>